<dbReference type="Proteomes" id="UP000198852">
    <property type="component" value="Unassembled WGS sequence"/>
</dbReference>
<dbReference type="InterPro" id="IPR025331">
    <property type="entry name" value="TNT"/>
</dbReference>
<protein>
    <recommendedName>
        <fullName evidence="1">TNT domain-containing protein</fullName>
    </recommendedName>
</protein>
<keyword evidence="3" id="KW-1185">Reference proteome</keyword>
<dbReference type="EMBL" id="FOZX01000001">
    <property type="protein sequence ID" value="SFS44380.1"/>
    <property type="molecule type" value="Genomic_DNA"/>
</dbReference>
<organism evidence="2 3">
    <name type="scientific">Saccharopolyspora flava</name>
    <dbReference type="NCBI Taxonomy" id="95161"/>
    <lineage>
        <taxon>Bacteria</taxon>
        <taxon>Bacillati</taxon>
        <taxon>Actinomycetota</taxon>
        <taxon>Actinomycetes</taxon>
        <taxon>Pseudonocardiales</taxon>
        <taxon>Pseudonocardiaceae</taxon>
        <taxon>Saccharopolyspora</taxon>
    </lineage>
</organism>
<evidence type="ECO:0000259" key="1">
    <source>
        <dbReference type="Pfam" id="PF14021"/>
    </source>
</evidence>
<evidence type="ECO:0000313" key="3">
    <source>
        <dbReference type="Proteomes" id="UP000198852"/>
    </source>
</evidence>
<dbReference type="AlphaFoldDB" id="A0A1I6PWC2"/>
<dbReference type="RefSeq" id="WP_093414203.1">
    <property type="nucleotide sequence ID" value="NZ_FOZX01000001.1"/>
</dbReference>
<feature type="domain" description="TNT" evidence="1">
    <location>
        <begin position="393"/>
        <end position="477"/>
    </location>
</feature>
<evidence type="ECO:0000313" key="2">
    <source>
        <dbReference type="EMBL" id="SFS44380.1"/>
    </source>
</evidence>
<gene>
    <name evidence="2" type="ORF">SAMN05660874_01163</name>
</gene>
<accession>A0A1I6PWC2</accession>
<dbReference type="GO" id="GO:0050135">
    <property type="term" value="F:NADP+ nucleosidase activity"/>
    <property type="evidence" value="ECO:0007669"/>
    <property type="project" value="InterPro"/>
</dbReference>
<dbReference type="STRING" id="95161.SAMN05660874_01163"/>
<name>A0A1I6PWC2_9PSEU</name>
<proteinExistence type="predicted"/>
<reference evidence="3" key="1">
    <citation type="submission" date="2016-10" db="EMBL/GenBank/DDBJ databases">
        <authorList>
            <person name="Varghese N."/>
            <person name="Submissions S."/>
        </authorList>
    </citation>
    <scope>NUCLEOTIDE SEQUENCE [LARGE SCALE GENOMIC DNA]</scope>
    <source>
        <strain evidence="3">DSM 44771</strain>
    </source>
</reference>
<sequence>MINVRQGDPLPVHPPFPAPAAFGAFPDRSAELAALLEQLRAAAGSAEVRCTALGTRYETDADDEVFELLRRIRDVGYTPDTGAWTSAVFSGGELRTAHGEPQWRTPPEDGRAHLDELRFYPRRNPEQWLLAPAWDHFVDAVTYPDGATGPLRMLPVFDGRDAQGRPQVFRPAVPWIEKREVFSYLNGGEIVLSAMSTDADELDPQRRPEVPKQFHTDGVFVWPQAMAYYLEEHDVAPPPEFLDHIRRARYQAPTTVADIASAQAKALILATDPASLLPRQPEEAFALVGSHLAAQGVSSRFYSFEEPVGGGWSMRREPDGWWAVEAHDDRPNPKHRFPDPWAAGCFLIGAMTVERERYLREPDEPLLDFECPWPEMAGEPPLSAYDGKFVVRLRPGDEVDRFGEPTGNTAYVAGTTIPQRCIAPGEQPGPYHRYRVVREFETITGVVRPAHGQVGGGTAYVLPNSTKVLVEEGWLAEA</sequence>
<dbReference type="Pfam" id="PF14021">
    <property type="entry name" value="TNT"/>
    <property type="match status" value="1"/>
</dbReference>
<dbReference type="OrthoDB" id="275232at2"/>